<evidence type="ECO:0000313" key="3">
    <source>
        <dbReference type="Proteomes" id="UP000318017"/>
    </source>
</evidence>
<dbReference type="EMBL" id="CP036298">
    <property type="protein sequence ID" value="QDV23448.1"/>
    <property type="molecule type" value="Genomic_DNA"/>
</dbReference>
<sequence>MNTPAPKCFMSYSWTTKQHATRVLELSTDLVENGVDVVLDKWDLREGHDANHFMETMVSDEAIRKVILVCDHEYVRKANERTGGVGTETQIISPEVYRKSRQDKFVAVVFEKNPEGKPFLPAYYSSRIYIDLSTPTSHAENFEQLMRWIFDKPLYKKPQLGKMPEYLKEDAIALGTTSKARRATESVRGALANWRGHVAEYFSAVSENLERFRLDADDCNRLEQSANTDRTSKNVETFLPYRNEAIGLISTMAMHLEDGQSSELLHRFFEDLLPFLDSSQTVASHLDTDFDNYRFIVHELFLYTIAILLGRQRFTDVCTLLQTQYYVPNLRVDSWNGMVSFEYMYQPIGFVAKAVENHLASSLHPHSDLLEKRSHESAVEFPKLMQADFVLYLRGELDRLPENRHWPRWYPVTLDGSSTTAGNMVFEVFARSQSTRYFNQILKILGIQSKEELDALMHRYAERSFRFRNWHSPAQMMGYEFIATRD</sequence>
<organism evidence="2 3">
    <name type="scientific">Aureliella helgolandensis</name>
    <dbReference type="NCBI Taxonomy" id="2527968"/>
    <lineage>
        <taxon>Bacteria</taxon>
        <taxon>Pseudomonadati</taxon>
        <taxon>Planctomycetota</taxon>
        <taxon>Planctomycetia</taxon>
        <taxon>Pirellulales</taxon>
        <taxon>Pirellulaceae</taxon>
        <taxon>Aureliella</taxon>
    </lineage>
</organism>
<gene>
    <name evidence="2" type="ORF">Q31a_17460</name>
</gene>
<dbReference type="InterPro" id="IPR013568">
    <property type="entry name" value="SEFIR_dom"/>
</dbReference>
<dbReference type="Gene3D" id="3.40.50.10140">
    <property type="entry name" value="Toll/interleukin-1 receptor homology (TIR) domain"/>
    <property type="match status" value="1"/>
</dbReference>
<dbReference type="AlphaFoldDB" id="A0A518G4C4"/>
<dbReference type="KEGG" id="ahel:Q31a_17460"/>
<reference evidence="2 3" key="1">
    <citation type="submission" date="2019-02" db="EMBL/GenBank/DDBJ databases">
        <title>Deep-cultivation of Planctomycetes and their phenomic and genomic characterization uncovers novel biology.</title>
        <authorList>
            <person name="Wiegand S."/>
            <person name="Jogler M."/>
            <person name="Boedeker C."/>
            <person name="Pinto D."/>
            <person name="Vollmers J."/>
            <person name="Rivas-Marin E."/>
            <person name="Kohn T."/>
            <person name="Peeters S.H."/>
            <person name="Heuer A."/>
            <person name="Rast P."/>
            <person name="Oberbeckmann S."/>
            <person name="Bunk B."/>
            <person name="Jeske O."/>
            <person name="Meyerdierks A."/>
            <person name="Storesund J.E."/>
            <person name="Kallscheuer N."/>
            <person name="Luecker S."/>
            <person name="Lage O.M."/>
            <person name="Pohl T."/>
            <person name="Merkel B.J."/>
            <person name="Hornburger P."/>
            <person name="Mueller R.-W."/>
            <person name="Bruemmer F."/>
            <person name="Labrenz M."/>
            <person name="Spormann A.M."/>
            <person name="Op den Camp H."/>
            <person name="Overmann J."/>
            <person name="Amann R."/>
            <person name="Jetten M.S.M."/>
            <person name="Mascher T."/>
            <person name="Medema M.H."/>
            <person name="Devos D.P."/>
            <person name="Kaster A.-K."/>
            <person name="Ovreas L."/>
            <person name="Rohde M."/>
            <person name="Galperin M.Y."/>
            <person name="Jogler C."/>
        </authorList>
    </citation>
    <scope>NUCLEOTIDE SEQUENCE [LARGE SCALE GENOMIC DNA]</scope>
    <source>
        <strain evidence="2 3">Q31a</strain>
    </source>
</reference>
<keyword evidence="3" id="KW-1185">Reference proteome</keyword>
<protein>
    <submittedName>
        <fullName evidence="2">SEFIR domain protein</fullName>
    </submittedName>
</protein>
<proteinExistence type="predicted"/>
<dbReference type="InterPro" id="IPR035897">
    <property type="entry name" value="Toll_tir_struct_dom_sf"/>
</dbReference>
<accession>A0A518G4C4</accession>
<dbReference type="Proteomes" id="UP000318017">
    <property type="component" value="Chromosome"/>
</dbReference>
<feature type="domain" description="SEFIR" evidence="1">
    <location>
        <begin position="5"/>
        <end position="141"/>
    </location>
</feature>
<evidence type="ECO:0000259" key="1">
    <source>
        <dbReference type="PROSITE" id="PS51534"/>
    </source>
</evidence>
<dbReference type="PROSITE" id="PS51534">
    <property type="entry name" value="SEFIR"/>
    <property type="match status" value="1"/>
</dbReference>
<name>A0A518G4C4_9BACT</name>
<dbReference type="RefSeq" id="WP_197356410.1">
    <property type="nucleotide sequence ID" value="NZ_CP036298.1"/>
</dbReference>
<dbReference type="Pfam" id="PF08357">
    <property type="entry name" value="SEFIR"/>
    <property type="match status" value="1"/>
</dbReference>
<evidence type="ECO:0000313" key="2">
    <source>
        <dbReference type="EMBL" id="QDV23448.1"/>
    </source>
</evidence>